<evidence type="ECO:0000256" key="1">
    <source>
        <dbReference type="SAM" id="Phobius"/>
    </source>
</evidence>
<keyword evidence="4" id="KW-1185">Reference proteome</keyword>
<feature type="transmembrane region" description="Helical" evidence="1">
    <location>
        <begin position="301"/>
        <end position="319"/>
    </location>
</feature>
<sequence length="583" mass="65677">VKMDQALLLVRNEMSARGFGLAARSGACHRCPYQLLAVVPPSEGGPSVAVAVDTQHPLSLLLNGSLAGSELCKIQYHFGEFGNYSLVVKTRSTTAKTVYCDVVVNESPINSYLPILFAFLVFVGILAILIICRLLMKIDPVRNWVHKKLNPRETDRLINSELGSPNTTDSISSDPAPQLWRATSQQRLRSLDTFRGLSLVIMVFVNYGGGKYWFFKHESWNGLTVADLVFPWFVFIMGTSISLSLNSVLRWGSSKRKVLGKIFWRSFLLILLGLIVVNPNYCVGPLSWENLRIPGVLQRLGLTYLVVAVLELLFTRAGADSGTLEMSCPALQDILPFWPQWIFILMLEVIWLCLTFLLPVPGCPRGYLGPGGIGDFGNYPNCTGGTAGYIDRLVLGEKHIYQHPSCNMLYQTTVPYDPEGILGTINSILTAFLGLQAGKIILSYRDQHKQIMNRFFIWSIVLGIISAVLTKCSKEEGFIPINKNLWSTSYVTTTSCFAFILLLLIYYLVDVKRLWSGAPFFYPGMNSILVYIGHEVFENYFPFKWKMRDSQSHAEHLTQNLTATTLWVIISYILYRKRIFWKI</sequence>
<organism evidence="3 4">
    <name type="scientific">Penelope pileata</name>
    <dbReference type="NCBI Taxonomy" id="1118817"/>
    <lineage>
        <taxon>Eukaryota</taxon>
        <taxon>Metazoa</taxon>
        <taxon>Chordata</taxon>
        <taxon>Craniata</taxon>
        <taxon>Vertebrata</taxon>
        <taxon>Euteleostomi</taxon>
        <taxon>Archelosauria</taxon>
        <taxon>Archosauria</taxon>
        <taxon>Dinosauria</taxon>
        <taxon>Saurischia</taxon>
        <taxon>Theropoda</taxon>
        <taxon>Coelurosauria</taxon>
        <taxon>Aves</taxon>
        <taxon>Neognathae</taxon>
        <taxon>Galloanserae</taxon>
        <taxon>Galliformes</taxon>
        <taxon>Cracidae</taxon>
        <taxon>Penelope</taxon>
    </lineage>
</organism>
<dbReference type="OrthoDB" id="2149840at2759"/>
<dbReference type="EMBL" id="WBMW01001899">
    <property type="protein sequence ID" value="NXC41616.1"/>
    <property type="molecule type" value="Genomic_DNA"/>
</dbReference>
<keyword evidence="1" id="KW-0472">Membrane</keyword>
<feature type="transmembrane region" description="Helical" evidence="1">
    <location>
        <begin position="421"/>
        <end position="442"/>
    </location>
</feature>
<name>A0A851NHH4_9GALL</name>
<feature type="transmembrane region" description="Helical" evidence="1">
    <location>
        <begin position="112"/>
        <end position="136"/>
    </location>
</feature>
<feature type="transmembrane region" description="Helical" evidence="1">
    <location>
        <begin position="340"/>
        <end position="360"/>
    </location>
</feature>
<feature type="transmembrane region" description="Helical" evidence="1">
    <location>
        <begin position="262"/>
        <end position="281"/>
    </location>
</feature>
<dbReference type="InterPro" id="IPR012429">
    <property type="entry name" value="HGSNAT_cat"/>
</dbReference>
<feature type="domain" description="Heparan-alpha-glucosaminide N-acetyltransferase catalytic" evidence="2">
    <location>
        <begin position="187"/>
        <end position="310"/>
    </location>
</feature>
<dbReference type="PANTHER" id="PTHR31061:SF37">
    <property type="entry name" value="HEPARAN-ALPHA-GLUCOSAMINIDE N-ACETYLTRANSFERASE"/>
    <property type="match status" value="1"/>
</dbReference>
<dbReference type="Pfam" id="PF07786">
    <property type="entry name" value="HGSNAT_cat"/>
    <property type="match status" value="1"/>
</dbReference>
<proteinExistence type="predicted"/>
<evidence type="ECO:0000313" key="4">
    <source>
        <dbReference type="Proteomes" id="UP000613066"/>
    </source>
</evidence>
<protein>
    <submittedName>
        <fullName evidence="3">HGNAT acetyltransferase</fullName>
    </submittedName>
</protein>
<keyword evidence="3" id="KW-0808">Transferase</keyword>
<feature type="transmembrane region" description="Helical" evidence="1">
    <location>
        <begin position="451"/>
        <end position="469"/>
    </location>
</feature>
<dbReference type="PANTHER" id="PTHR31061">
    <property type="entry name" value="LD22376P"/>
    <property type="match status" value="1"/>
</dbReference>
<keyword evidence="1" id="KW-0812">Transmembrane</keyword>
<accession>A0A851NHH4</accession>
<feature type="transmembrane region" description="Helical" evidence="1">
    <location>
        <begin position="229"/>
        <end position="250"/>
    </location>
</feature>
<dbReference type="GO" id="GO:0005765">
    <property type="term" value="C:lysosomal membrane"/>
    <property type="evidence" value="ECO:0007669"/>
    <property type="project" value="TreeGrafter"/>
</dbReference>
<comment type="caution">
    <text evidence="3">The sequence shown here is derived from an EMBL/GenBank/DDBJ whole genome shotgun (WGS) entry which is preliminary data.</text>
</comment>
<feature type="non-terminal residue" evidence="3">
    <location>
        <position position="1"/>
    </location>
</feature>
<feature type="transmembrane region" description="Helical" evidence="1">
    <location>
        <begin position="557"/>
        <end position="575"/>
    </location>
</feature>
<feature type="transmembrane region" description="Helical" evidence="1">
    <location>
        <begin position="489"/>
        <end position="508"/>
    </location>
</feature>
<dbReference type="AlphaFoldDB" id="A0A851NHH4"/>
<feature type="transmembrane region" description="Helical" evidence="1">
    <location>
        <begin position="193"/>
        <end position="209"/>
    </location>
</feature>
<dbReference type="GO" id="GO:0007041">
    <property type="term" value="P:lysosomal transport"/>
    <property type="evidence" value="ECO:0007669"/>
    <property type="project" value="TreeGrafter"/>
</dbReference>
<dbReference type="GO" id="GO:0016740">
    <property type="term" value="F:transferase activity"/>
    <property type="evidence" value="ECO:0007669"/>
    <property type="project" value="UniProtKB-KW"/>
</dbReference>
<reference evidence="3" key="1">
    <citation type="submission" date="2019-09" db="EMBL/GenBank/DDBJ databases">
        <title>Bird 10,000 Genomes (B10K) Project - Family phase.</title>
        <authorList>
            <person name="Zhang G."/>
        </authorList>
    </citation>
    <scope>NUCLEOTIDE SEQUENCE</scope>
    <source>
        <strain evidence="3">B10K-DU-001-08</strain>
        <tissue evidence="3">Muscle</tissue>
    </source>
</reference>
<gene>
    <name evidence="3" type="primary">Hgsnat</name>
    <name evidence="3" type="ORF">PENPIL_R02101</name>
</gene>
<evidence type="ECO:0000259" key="2">
    <source>
        <dbReference type="Pfam" id="PF07786"/>
    </source>
</evidence>
<evidence type="ECO:0000313" key="3">
    <source>
        <dbReference type="EMBL" id="NXC41616.1"/>
    </source>
</evidence>
<dbReference type="Proteomes" id="UP000613066">
    <property type="component" value="Unassembled WGS sequence"/>
</dbReference>
<keyword evidence="1" id="KW-1133">Transmembrane helix</keyword>
<feature type="transmembrane region" description="Helical" evidence="1">
    <location>
        <begin position="520"/>
        <end position="537"/>
    </location>
</feature>
<feature type="non-terminal residue" evidence="3">
    <location>
        <position position="583"/>
    </location>
</feature>